<proteinExistence type="predicted"/>
<organism evidence="1">
    <name type="scientific">bioreactor metagenome</name>
    <dbReference type="NCBI Taxonomy" id="1076179"/>
    <lineage>
        <taxon>unclassified sequences</taxon>
        <taxon>metagenomes</taxon>
        <taxon>ecological metagenomes</taxon>
    </lineage>
</organism>
<sequence>MLGTLWRIGRIGGGKDVHPFHLSSAFIIVLPQGDQYPITRLNRIVVGQIGISPGHTLKAYLAVAVGATIVHMG</sequence>
<dbReference type="AlphaFoldDB" id="A0A645ER72"/>
<accession>A0A645ER72</accession>
<protein>
    <submittedName>
        <fullName evidence="1">Uncharacterized protein</fullName>
    </submittedName>
</protein>
<gene>
    <name evidence="1" type="ORF">SDC9_151769</name>
</gene>
<dbReference type="EMBL" id="VSSQ01050441">
    <property type="protein sequence ID" value="MPN04528.1"/>
    <property type="molecule type" value="Genomic_DNA"/>
</dbReference>
<comment type="caution">
    <text evidence="1">The sequence shown here is derived from an EMBL/GenBank/DDBJ whole genome shotgun (WGS) entry which is preliminary data.</text>
</comment>
<reference evidence="1" key="1">
    <citation type="submission" date="2019-08" db="EMBL/GenBank/DDBJ databases">
        <authorList>
            <person name="Kucharzyk K."/>
            <person name="Murdoch R.W."/>
            <person name="Higgins S."/>
            <person name="Loffler F."/>
        </authorList>
    </citation>
    <scope>NUCLEOTIDE SEQUENCE</scope>
</reference>
<evidence type="ECO:0000313" key="1">
    <source>
        <dbReference type="EMBL" id="MPN04528.1"/>
    </source>
</evidence>
<name>A0A645ER72_9ZZZZ</name>